<proteinExistence type="predicted"/>
<name>A0ABR7K2K7_9FIRM</name>
<protein>
    <submittedName>
        <fullName evidence="6">DUF4870 domain-containing protein</fullName>
    </submittedName>
</protein>
<reference evidence="6 7" key="1">
    <citation type="submission" date="2020-08" db="EMBL/GenBank/DDBJ databases">
        <authorList>
            <person name="Liu C."/>
            <person name="Sun Q."/>
        </authorList>
    </citation>
    <scope>NUCLEOTIDE SEQUENCE [LARGE SCALE GENOMIC DNA]</scope>
    <source>
        <strain evidence="6 7">NSJ-45</strain>
    </source>
</reference>
<comment type="caution">
    <text evidence="6">The sequence shown here is derived from an EMBL/GenBank/DDBJ whole genome shotgun (WGS) entry which is preliminary data.</text>
</comment>
<evidence type="ECO:0000256" key="1">
    <source>
        <dbReference type="ARBA" id="ARBA00004141"/>
    </source>
</evidence>
<evidence type="ECO:0000256" key="4">
    <source>
        <dbReference type="ARBA" id="ARBA00023136"/>
    </source>
</evidence>
<comment type="subcellular location">
    <subcellularLocation>
        <location evidence="1">Membrane</location>
        <topology evidence="1">Multi-pass membrane protein</topology>
    </subcellularLocation>
</comment>
<evidence type="ECO:0000256" key="3">
    <source>
        <dbReference type="ARBA" id="ARBA00022989"/>
    </source>
</evidence>
<keyword evidence="7" id="KW-1185">Reference proteome</keyword>
<feature type="transmembrane region" description="Helical" evidence="5">
    <location>
        <begin position="15"/>
        <end position="35"/>
    </location>
</feature>
<organism evidence="6 7">
    <name type="scientific">Paeniclostridium hominis</name>
    <dbReference type="NCBI Taxonomy" id="2764329"/>
    <lineage>
        <taxon>Bacteria</taxon>
        <taxon>Bacillati</taxon>
        <taxon>Bacillota</taxon>
        <taxon>Clostridia</taxon>
        <taxon>Peptostreptococcales</taxon>
        <taxon>Peptostreptococcaceae</taxon>
        <taxon>Paeniclostridium</taxon>
    </lineage>
</organism>
<accession>A0ABR7K2K7</accession>
<keyword evidence="4 5" id="KW-0472">Membrane</keyword>
<evidence type="ECO:0000256" key="2">
    <source>
        <dbReference type="ARBA" id="ARBA00022692"/>
    </source>
</evidence>
<evidence type="ECO:0000256" key="5">
    <source>
        <dbReference type="SAM" id="Phobius"/>
    </source>
</evidence>
<gene>
    <name evidence="6" type="ORF">H8891_05960</name>
</gene>
<dbReference type="Proteomes" id="UP000611796">
    <property type="component" value="Unassembled WGS sequence"/>
</dbReference>
<evidence type="ECO:0000313" key="7">
    <source>
        <dbReference type="Proteomes" id="UP000611796"/>
    </source>
</evidence>
<evidence type="ECO:0000313" key="6">
    <source>
        <dbReference type="EMBL" id="MBC6003338.1"/>
    </source>
</evidence>
<dbReference type="Pfam" id="PF09685">
    <property type="entry name" value="MamF_MmsF"/>
    <property type="match status" value="1"/>
</dbReference>
<sequence length="118" mass="13774">MADCERCTKNESTMMIVMTLAVMFFNIIGAIIVYVTCQVYGKQSTFIKRNGTRLIDFYISFVIYEIIVLLLCFVEVGKYLLPVMTIIYAVICIMAIIQYYKHKEFIYPLTLKILQKLK</sequence>
<dbReference type="EMBL" id="JACRWD010000001">
    <property type="protein sequence ID" value="MBC6003338.1"/>
    <property type="molecule type" value="Genomic_DNA"/>
</dbReference>
<feature type="transmembrane region" description="Helical" evidence="5">
    <location>
        <begin position="55"/>
        <end position="73"/>
    </location>
</feature>
<dbReference type="InterPro" id="IPR019109">
    <property type="entry name" value="MamF_MmsF"/>
</dbReference>
<feature type="transmembrane region" description="Helical" evidence="5">
    <location>
        <begin position="79"/>
        <end position="100"/>
    </location>
</feature>
<keyword evidence="2 5" id="KW-0812">Transmembrane</keyword>
<dbReference type="RefSeq" id="WP_187005603.1">
    <property type="nucleotide sequence ID" value="NZ_JACRWD010000001.1"/>
</dbReference>
<keyword evidence="3 5" id="KW-1133">Transmembrane helix</keyword>